<dbReference type="SMART" id="SM00342">
    <property type="entry name" value="HTH_ARAC"/>
    <property type="match status" value="1"/>
</dbReference>
<keyword evidence="3" id="KW-0804">Transcription</keyword>
<keyword evidence="1" id="KW-0805">Transcription regulation</keyword>
<dbReference type="OrthoDB" id="3186094at2"/>
<dbReference type="Gene3D" id="2.60.120.10">
    <property type="entry name" value="Jelly Rolls"/>
    <property type="match status" value="1"/>
</dbReference>
<dbReference type="PANTHER" id="PTHR43280:SF2">
    <property type="entry name" value="HTH-TYPE TRANSCRIPTIONAL REGULATOR EXSA"/>
    <property type="match status" value="1"/>
</dbReference>
<dbReference type="EMBL" id="PEBI01000005">
    <property type="protein sequence ID" value="PJM72464.1"/>
    <property type="molecule type" value="Genomic_DNA"/>
</dbReference>
<dbReference type="AlphaFoldDB" id="A0A2M9H6M3"/>
<organism evidence="6 7">
    <name type="scientific">Bifidobacterium primatium</name>
    <dbReference type="NCBI Taxonomy" id="2045438"/>
    <lineage>
        <taxon>Bacteria</taxon>
        <taxon>Bacillati</taxon>
        <taxon>Actinomycetota</taxon>
        <taxon>Actinomycetes</taxon>
        <taxon>Bifidobacteriales</taxon>
        <taxon>Bifidobacteriaceae</taxon>
        <taxon>Bifidobacterium</taxon>
    </lineage>
</organism>
<feature type="compositionally biased region" description="Basic residues" evidence="4">
    <location>
        <begin position="23"/>
        <end position="36"/>
    </location>
</feature>
<evidence type="ECO:0000256" key="1">
    <source>
        <dbReference type="ARBA" id="ARBA00023015"/>
    </source>
</evidence>
<dbReference type="InterPro" id="IPR003313">
    <property type="entry name" value="AraC-bd"/>
</dbReference>
<keyword evidence="2" id="KW-0238">DNA-binding</keyword>
<evidence type="ECO:0000256" key="3">
    <source>
        <dbReference type="ARBA" id="ARBA00023163"/>
    </source>
</evidence>
<dbReference type="InterPro" id="IPR014710">
    <property type="entry name" value="RmlC-like_jellyroll"/>
</dbReference>
<dbReference type="PRINTS" id="PR00032">
    <property type="entry name" value="HTHARAC"/>
</dbReference>
<dbReference type="InterPro" id="IPR037923">
    <property type="entry name" value="HTH-like"/>
</dbReference>
<dbReference type="SUPFAM" id="SSF51215">
    <property type="entry name" value="Regulatory protein AraC"/>
    <property type="match status" value="1"/>
</dbReference>
<dbReference type="InterPro" id="IPR009057">
    <property type="entry name" value="Homeodomain-like_sf"/>
</dbReference>
<dbReference type="GO" id="GO:0043565">
    <property type="term" value="F:sequence-specific DNA binding"/>
    <property type="evidence" value="ECO:0007669"/>
    <property type="project" value="InterPro"/>
</dbReference>
<dbReference type="InterPro" id="IPR018060">
    <property type="entry name" value="HTH_AraC"/>
</dbReference>
<sequence>MHRRTTRKPPEPCRSGAQPRAQRWIRRNHPTMRHRPAAASSPAATRPFEGAPMNSEFISISCIPSPTFIEGDYAVFQPGDRHPDRSTLPYFIFIVVTHGRLFIAEDGNNMTVDAGESVVLLPNHHHYSWKSTAETTEYYWLHFAATSAWDVGPQPTPMRSSIDVPILHYHTPQPTMYLLRQRRIEEPQPLYSLFNRLFSASTSAMRNNFWPTQQLFLDVLQTVQIMGEEESTTFQLAEKVRRHLDDHFSENVTSATLSEAFHLHSSYIIRSFKAAMGMTPNEYLIAYRMEHAYKALSNTDIPVQRVAEMIGYPNASYFSTLFRKHYGMPPSTVRSLNLVHTGAQPHPVDV</sequence>
<accession>A0A2M9H6M3</accession>
<dbReference type="Gene3D" id="1.10.10.60">
    <property type="entry name" value="Homeodomain-like"/>
    <property type="match status" value="2"/>
</dbReference>
<evidence type="ECO:0000259" key="5">
    <source>
        <dbReference type="PROSITE" id="PS01124"/>
    </source>
</evidence>
<dbReference type="Pfam" id="PF02311">
    <property type="entry name" value="AraC_binding"/>
    <property type="match status" value="1"/>
</dbReference>
<name>A0A2M9H6M3_9BIFI</name>
<feature type="region of interest" description="Disordered" evidence="4">
    <location>
        <begin position="1"/>
        <end position="48"/>
    </location>
</feature>
<gene>
    <name evidence="6" type="ORF">CS006_10050</name>
</gene>
<reference evidence="6 7" key="1">
    <citation type="submission" date="2017-10" db="EMBL/GenBank/DDBJ databases">
        <title>Draft genome sequences of strains TRE 1, TRE 9, TRE H and TRI 7, isolated from tamarins, belonging to four potential novel Bifidobacterium species.</title>
        <authorList>
            <person name="Mattarelli P."/>
            <person name="Modesto M."/>
            <person name="Puglisi E."/>
            <person name="Morelli L."/>
            <person name="Spezio C."/>
            <person name="Bonetti A."/>
            <person name="Sandri C."/>
        </authorList>
    </citation>
    <scope>NUCLEOTIDE SEQUENCE [LARGE SCALE GENOMIC DNA]</scope>
    <source>
        <strain evidence="7">TRE1</strain>
    </source>
</reference>
<dbReference type="GO" id="GO:0003700">
    <property type="term" value="F:DNA-binding transcription factor activity"/>
    <property type="evidence" value="ECO:0007669"/>
    <property type="project" value="InterPro"/>
</dbReference>
<evidence type="ECO:0000313" key="6">
    <source>
        <dbReference type="EMBL" id="PJM72464.1"/>
    </source>
</evidence>
<proteinExistence type="predicted"/>
<dbReference type="PROSITE" id="PS01124">
    <property type="entry name" value="HTH_ARAC_FAMILY_2"/>
    <property type="match status" value="1"/>
</dbReference>
<dbReference type="PANTHER" id="PTHR43280">
    <property type="entry name" value="ARAC-FAMILY TRANSCRIPTIONAL REGULATOR"/>
    <property type="match status" value="1"/>
</dbReference>
<keyword evidence="7" id="KW-1185">Reference proteome</keyword>
<feature type="domain" description="HTH araC/xylS-type" evidence="5">
    <location>
        <begin position="238"/>
        <end position="336"/>
    </location>
</feature>
<dbReference type="SUPFAM" id="SSF46689">
    <property type="entry name" value="Homeodomain-like"/>
    <property type="match status" value="2"/>
</dbReference>
<comment type="caution">
    <text evidence="6">The sequence shown here is derived from an EMBL/GenBank/DDBJ whole genome shotgun (WGS) entry which is preliminary data.</text>
</comment>
<dbReference type="InterPro" id="IPR020449">
    <property type="entry name" value="Tscrpt_reg_AraC-type_HTH"/>
</dbReference>
<evidence type="ECO:0000256" key="2">
    <source>
        <dbReference type="ARBA" id="ARBA00023125"/>
    </source>
</evidence>
<evidence type="ECO:0000313" key="7">
    <source>
        <dbReference type="Proteomes" id="UP000229095"/>
    </source>
</evidence>
<evidence type="ECO:0000256" key="4">
    <source>
        <dbReference type="SAM" id="MobiDB-lite"/>
    </source>
</evidence>
<protein>
    <submittedName>
        <fullName evidence="6">AraC family transcriptional regulator</fullName>
    </submittedName>
</protein>
<dbReference type="Proteomes" id="UP000229095">
    <property type="component" value="Unassembled WGS sequence"/>
</dbReference>
<dbReference type="Pfam" id="PF12833">
    <property type="entry name" value="HTH_18"/>
    <property type="match status" value="1"/>
</dbReference>